<organism evidence="6 7">
    <name type="scientific">Sphingomonas crocodyli</name>
    <dbReference type="NCBI Taxonomy" id="1979270"/>
    <lineage>
        <taxon>Bacteria</taxon>
        <taxon>Pseudomonadati</taxon>
        <taxon>Pseudomonadota</taxon>
        <taxon>Alphaproteobacteria</taxon>
        <taxon>Sphingomonadales</taxon>
        <taxon>Sphingomonadaceae</taxon>
        <taxon>Sphingomonas</taxon>
    </lineage>
</organism>
<dbReference type="SUPFAM" id="SSF46785">
    <property type="entry name" value="Winged helix' DNA-binding domain"/>
    <property type="match status" value="1"/>
</dbReference>
<dbReference type="SUPFAM" id="SSF51206">
    <property type="entry name" value="cAMP-binding domain-like"/>
    <property type="match status" value="1"/>
</dbReference>
<dbReference type="Pfam" id="PF00027">
    <property type="entry name" value="cNMP_binding"/>
    <property type="match status" value="1"/>
</dbReference>
<feature type="domain" description="HTH crp-type" evidence="5">
    <location>
        <begin position="150"/>
        <end position="225"/>
    </location>
</feature>
<dbReference type="InterPro" id="IPR014710">
    <property type="entry name" value="RmlC-like_jellyroll"/>
</dbReference>
<dbReference type="PANTHER" id="PTHR24567">
    <property type="entry name" value="CRP FAMILY TRANSCRIPTIONAL REGULATORY PROTEIN"/>
    <property type="match status" value="1"/>
</dbReference>
<dbReference type="PRINTS" id="PR00034">
    <property type="entry name" value="HTHCRP"/>
</dbReference>
<dbReference type="GO" id="GO:0003700">
    <property type="term" value="F:DNA-binding transcription factor activity"/>
    <property type="evidence" value="ECO:0007669"/>
    <property type="project" value="InterPro"/>
</dbReference>
<dbReference type="InterPro" id="IPR000595">
    <property type="entry name" value="cNMP-bd_dom"/>
</dbReference>
<dbReference type="InterPro" id="IPR036390">
    <property type="entry name" value="WH_DNA-bd_sf"/>
</dbReference>
<dbReference type="InterPro" id="IPR012318">
    <property type="entry name" value="HTH_CRP"/>
</dbReference>
<protein>
    <submittedName>
        <fullName evidence="6">Crp/Fnr family transcriptional regulator</fullName>
    </submittedName>
</protein>
<keyword evidence="2" id="KW-0238">DNA-binding</keyword>
<dbReference type="CDD" id="cd00092">
    <property type="entry name" value="HTH_CRP"/>
    <property type="match status" value="1"/>
</dbReference>
<evidence type="ECO:0000313" key="6">
    <source>
        <dbReference type="EMBL" id="RVT90822.1"/>
    </source>
</evidence>
<reference evidence="6 7" key="1">
    <citation type="submission" date="2019-01" db="EMBL/GenBank/DDBJ databases">
        <authorList>
            <person name="Chen W.-M."/>
        </authorList>
    </citation>
    <scope>NUCLEOTIDE SEQUENCE [LARGE SCALE GENOMIC DNA]</scope>
    <source>
        <strain evidence="6 7">CCP-7</strain>
    </source>
</reference>
<dbReference type="CDD" id="cd00038">
    <property type="entry name" value="CAP_ED"/>
    <property type="match status" value="1"/>
</dbReference>
<comment type="caution">
    <text evidence="6">The sequence shown here is derived from an EMBL/GenBank/DDBJ whole genome shotgun (WGS) entry which is preliminary data.</text>
</comment>
<sequence length="232" mass="24254">MSSAAPVRCEGCPVRDQAVCAALTDEERAALARIGVTREFARGETIFAAGDDSVACATLISGAAKLSGIDAEGTERIVAIVHPSGFLGQLFAAQVDHHAVALTDSRLCLFPRGGFEAVMAEHPALLRSILDRTLVDLAETRSLVDLIGRRSSRGRVAGLILLFARAASDAPCHSSLAFDLPLTRGEMAALLGLTIETVSRQLGQLESDGLIARMGPRGLIVRDPAGLETAAG</sequence>
<dbReference type="InterPro" id="IPR050397">
    <property type="entry name" value="Env_Response_Regulators"/>
</dbReference>
<evidence type="ECO:0000256" key="3">
    <source>
        <dbReference type="ARBA" id="ARBA00023163"/>
    </source>
</evidence>
<keyword evidence="7" id="KW-1185">Reference proteome</keyword>
<evidence type="ECO:0000259" key="5">
    <source>
        <dbReference type="PROSITE" id="PS51063"/>
    </source>
</evidence>
<dbReference type="Gene3D" id="1.10.10.10">
    <property type="entry name" value="Winged helix-like DNA-binding domain superfamily/Winged helix DNA-binding domain"/>
    <property type="match status" value="1"/>
</dbReference>
<dbReference type="PROSITE" id="PS50042">
    <property type="entry name" value="CNMP_BINDING_3"/>
    <property type="match status" value="1"/>
</dbReference>
<evidence type="ECO:0000313" key="7">
    <source>
        <dbReference type="Proteomes" id="UP000282971"/>
    </source>
</evidence>
<evidence type="ECO:0000256" key="2">
    <source>
        <dbReference type="ARBA" id="ARBA00023125"/>
    </source>
</evidence>
<keyword evidence="1" id="KW-0805">Transcription regulation</keyword>
<dbReference type="Proteomes" id="UP000282971">
    <property type="component" value="Unassembled WGS sequence"/>
</dbReference>
<dbReference type="RefSeq" id="WP_127744838.1">
    <property type="nucleotide sequence ID" value="NZ_SACN01000002.1"/>
</dbReference>
<dbReference type="Gene3D" id="2.60.120.10">
    <property type="entry name" value="Jelly Rolls"/>
    <property type="match status" value="1"/>
</dbReference>
<dbReference type="InterPro" id="IPR018335">
    <property type="entry name" value="Tscrpt_reg_HTH_Crp-type_CS"/>
</dbReference>
<dbReference type="InterPro" id="IPR036388">
    <property type="entry name" value="WH-like_DNA-bd_sf"/>
</dbReference>
<dbReference type="EMBL" id="SACN01000002">
    <property type="protein sequence ID" value="RVT90822.1"/>
    <property type="molecule type" value="Genomic_DNA"/>
</dbReference>
<dbReference type="SMART" id="SM00419">
    <property type="entry name" value="HTH_CRP"/>
    <property type="match status" value="1"/>
</dbReference>
<feature type="domain" description="Cyclic nucleotide-binding" evidence="4">
    <location>
        <begin position="19"/>
        <end position="90"/>
    </location>
</feature>
<dbReference type="OrthoDB" id="667966at2"/>
<name>A0A437LZJ2_9SPHN</name>
<dbReference type="InterPro" id="IPR018490">
    <property type="entry name" value="cNMP-bd_dom_sf"/>
</dbReference>
<dbReference type="PANTHER" id="PTHR24567:SF75">
    <property type="entry name" value="FUMARATE AND NITRATE REDUCTION REGULATORY PROTEIN"/>
    <property type="match status" value="1"/>
</dbReference>
<evidence type="ECO:0000256" key="1">
    <source>
        <dbReference type="ARBA" id="ARBA00023015"/>
    </source>
</evidence>
<dbReference type="AlphaFoldDB" id="A0A437LZJ2"/>
<evidence type="ECO:0000259" key="4">
    <source>
        <dbReference type="PROSITE" id="PS50042"/>
    </source>
</evidence>
<keyword evidence="3" id="KW-0804">Transcription</keyword>
<dbReference type="PROSITE" id="PS00042">
    <property type="entry name" value="HTH_CRP_1"/>
    <property type="match status" value="1"/>
</dbReference>
<dbReference type="GO" id="GO:0003677">
    <property type="term" value="F:DNA binding"/>
    <property type="evidence" value="ECO:0007669"/>
    <property type="project" value="UniProtKB-KW"/>
</dbReference>
<dbReference type="PROSITE" id="PS51063">
    <property type="entry name" value="HTH_CRP_2"/>
    <property type="match status" value="1"/>
</dbReference>
<dbReference type="SMART" id="SM00100">
    <property type="entry name" value="cNMP"/>
    <property type="match status" value="1"/>
</dbReference>
<accession>A0A437LZJ2</accession>
<dbReference type="GO" id="GO:0005829">
    <property type="term" value="C:cytosol"/>
    <property type="evidence" value="ECO:0007669"/>
    <property type="project" value="TreeGrafter"/>
</dbReference>
<gene>
    <name evidence="6" type="ORF">EOD43_14840</name>
</gene>
<proteinExistence type="predicted"/>
<dbReference type="Pfam" id="PF13545">
    <property type="entry name" value="HTH_Crp_2"/>
    <property type="match status" value="1"/>
</dbReference>